<dbReference type="Proteomes" id="UP000238701">
    <property type="component" value="Unassembled WGS sequence"/>
</dbReference>
<evidence type="ECO:0000256" key="3">
    <source>
        <dbReference type="ARBA" id="ARBA00022448"/>
    </source>
</evidence>
<evidence type="ECO:0000259" key="11">
    <source>
        <dbReference type="Pfam" id="PF25967"/>
    </source>
</evidence>
<keyword evidence="3" id="KW-0813">Transport</keyword>
<evidence type="ECO:0000256" key="5">
    <source>
        <dbReference type="ARBA" id="ARBA00022519"/>
    </source>
</evidence>
<protein>
    <submittedName>
        <fullName evidence="12">Multidrug resistance protein MdtA</fullName>
    </submittedName>
</protein>
<dbReference type="Pfam" id="PF25967">
    <property type="entry name" value="RND-MFP_C"/>
    <property type="match status" value="1"/>
</dbReference>
<comment type="similarity">
    <text evidence="2">Belongs to the membrane fusion protein (MFP) (TC 8.A.1) family.</text>
</comment>
<evidence type="ECO:0000313" key="13">
    <source>
        <dbReference type="Proteomes" id="UP000238701"/>
    </source>
</evidence>
<sequence length="414" mass="45141">MQRRVKINPVNMTKRTFSKSSWRRASLAFRFIAILCVGTLCAVLFACTTAADSKQQKAQAAAPRPVSVAIAQVQRQDVPVYITGLGTVTAFYTANIKSRVDGQIMKVNFQEGQVVKEGESLIEIDARPYQVQLEQMQAQLFKDAATLRDARLNLERYTALIPSGSISQQQVDTQKATVDQLDGQVRTDQAQIDNAKLQIVYCHITAPFTGRVGLRQVDPGNIVHAADTNPMLILTQLQPIAVIFPLNEDYLPTIVPHMKQGTLEVDAFNRDDKTKLATGKLLTIDNEIDPTTATAKYKAVFDNRDNQLWPNQFVNVKLLVETRKNSTVLPTAAILRGPQGTFVYVMNANKRVQDRPVTVSLTQGTTTVVTSGVVPGDVVVTDGQDKLQRDSPVEPRGSTPSAGSGTSGSGSSGS</sequence>
<dbReference type="Gene3D" id="1.10.287.470">
    <property type="entry name" value="Helix hairpin bin"/>
    <property type="match status" value="1"/>
</dbReference>
<keyword evidence="4" id="KW-1003">Cell membrane</keyword>
<feature type="region of interest" description="Disordered" evidence="7">
    <location>
        <begin position="379"/>
        <end position="414"/>
    </location>
</feature>
<evidence type="ECO:0000256" key="4">
    <source>
        <dbReference type="ARBA" id="ARBA00022475"/>
    </source>
</evidence>
<evidence type="ECO:0000256" key="7">
    <source>
        <dbReference type="SAM" id="MobiDB-lite"/>
    </source>
</evidence>
<dbReference type="Pfam" id="PF25876">
    <property type="entry name" value="HH_MFP_RND"/>
    <property type="match status" value="1"/>
</dbReference>
<feature type="domain" description="Multidrug resistance protein MdtA-like alpha-helical hairpin" evidence="8">
    <location>
        <begin position="132"/>
        <end position="201"/>
    </location>
</feature>
<dbReference type="InterPro" id="IPR006143">
    <property type="entry name" value="RND_pump_MFP"/>
</dbReference>
<dbReference type="NCBIfam" id="TIGR01730">
    <property type="entry name" value="RND_mfp"/>
    <property type="match status" value="1"/>
</dbReference>
<dbReference type="Gene3D" id="2.40.420.20">
    <property type="match status" value="1"/>
</dbReference>
<dbReference type="GO" id="GO:0030313">
    <property type="term" value="C:cell envelope"/>
    <property type="evidence" value="ECO:0007669"/>
    <property type="project" value="UniProtKB-SubCell"/>
</dbReference>
<keyword evidence="6" id="KW-0472">Membrane</keyword>
<proteinExistence type="inferred from homology"/>
<reference evidence="13" key="1">
    <citation type="submission" date="2018-02" db="EMBL/GenBank/DDBJ databases">
        <authorList>
            <person name="Hausmann B."/>
        </authorList>
    </citation>
    <scope>NUCLEOTIDE SEQUENCE [LARGE SCALE GENOMIC DNA]</scope>
    <source>
        <strain evidence="13">Peat soil MAG SbA1</strain>
    </source>
</reference>
<dbReference type="InterPro" id="IPR058624">
    <property type="entry name" value="MdtA-like_HH"/>
</dbReference>
<dbReference type="PANTHER" id="PTHR30469:SF12">
    <property type="entry name" value="MULTIDRUG RESISTANCE PROTEIN MDTA"/>
    <property type="match status" value="1"/>
</dbReference>
<accession>A0A2U3KYK1</accession>
<evidence type="ECO:0000256" key="2">
    <source>
        <dbReference type="ARBA" id="ARBA00009477"/>
    </source>
</evidence>
<name>A0A2U3KYK1_9BACT</name>
<feature type="domain" description="Multidrug resistance protein MdtA-like barrel-sandwich hybrid" evidence="9">
    <location>
        <begin position="93"/>
        <end position="234"/>
    </location>
</feature>
<evidence type="ECO:0000259" key="9">
    <source>
        <dbReference type="Pfam" id="PF25917"/>
    </source>
</evidence>
<feature type="domain" description="Multidrug resistance protein MdtA-like C-terminal permuted SH3" evidence="11">
    <location>
        <begin position="326"/>
        <end position="386"/>
    </location>
</feature>
<feature type="compositionally biased region" description="Gly residues" evidence="7">
    <location>
        <begin position="405"/>
        <end position="414"/>
    </location>
</feature>
<dbReference type="InterPro" id="IPR058626">
    <property type="entry name" value="MdtA-like_b-barrel"/>
</dbReference>
<comment type="subcellular location">
    <subcellularLocation>
        <location evidence="1">Cell membrane</location>
    </subcellularLocation>
</comment>
<evidence type="ECO:0000259" key="8">
    <source>
        <dbReference type="Pfam" id="PF25876"/>
    </source>
</evidence>
<dbReference type="Pfam" id="PF25917">
    <property type="entry name" value="BSH_RND"/>
    <property type="match status" value="1"/>
</dbReference>
<feature type="domain" description="Multidrug resistance protein MdtA-like beta-barrel" evidence="10">
    <location>
        <begin position="239"/>
        <end position="321"/>
    </location>
</feature>
<dbReference type="Gene3D" id="2.40.30.170">
    <property type="match status" value="1"/>
</dbReference>
<dbReference type="InterPro" id="IPR058627">
    <property type="entry name" value="MdtA-like_C"/>
</dbReference>
<dbReference type="GO" id="GO:0015562">
    <property type="term" value="F:efflux transmembrane transporter activity"/>
    <property type="evidence" value="ECO:0007669"/>
    <property type="project" value="TreeGrafter"/>
</dbReference>
<dbReference type="EMBL" id="OMOD01000150">
    <property type="protein sequence ID" value="SPF44712.1"/>
    <property type="molecule type" value="Genomic_DNA"/>
</dbReference>
<feature type="compositionally biased region" description="Basic and acidic residues" evidence="7">
    <location>
        <begin position="383"/>
        <end position="393"/>
    </location>
</feature>
<evidence type="ECO:0000259" key="10">
    <source>
        <dbReference type="Pfam" id="PF25944"/>
    </source>
</evidence>
<organism evidence="12 13">
    <name type="scientific">Candidatus Sulfotelmatobacter kueseliae</name>
    <dbReference type="NCBI Taxonomy" id="2042962"/>
    <lineage>
        <taxon>Bacteria</taxon>
        <taxon>Pseudomonadati</taxon>
        <taxon>Acidobacteriota</taxon>
        <taxon>Terriglobia</taxon>
        <taxon>Terriglobales</taxon>
        <taxon>Candidatus Korobacteraceae</taxon>
        <taxon>Candidatus Sulfotelmatobacter</taxon>
    </lineage>
</organism>
<dbReference type="AlphaFoldDB" id="A0A2U3KYK1"/>
<keyword evidence="5" id="KW-0997">Cell inner membrane</keyword>
<gene>
    <name evidence="12" type="primary">mdtA</name>
    <name evidence="12" type="ORF">SBA1_550077</name>
</gene>
<dbReference type="OrthoDB" id="9783047at2"/>
<dbReference type="FunFam" id="2.40.420.20:FF:000001">
    <property type="entry name" value="Efflux RND transporter periplasmic adaptor subunit"/>
    <property type="match status" value="1"/>
</dbReference>
<evidence type="ECO:0000313" key="12">
    <source>
        <dbReference type="EMBL" id="SPF44712.1"/>
    </source>
</evidence>
<dbReference type="InterPro" id="IPR058625">
    <property type="entry name" value="MdtA-like_BSH"/>
</dbReference>
<evidence type="ECO:0000256" key="6">
    <source>
        <dbReference type="ARBA" id="ARBA00023136"/>
    </source>
</evidence>
<dbReference type="GO" id="GO:1990281">
    <property type="term" value="C:efflux pump complex"/>
    <property type="evidence" value="ECO:0007669"/>
    <property type="project" value="TreeGrafter"/>
</dbReference>
<dbReference type="Gene3D" id="2.40.50.100">
    <property type="match status" value="1"/>
</dbReference>
<dbReference type="SUPFAM" id="SSF111369">
    <property type="entry name" value="HlyD-like secretion proteins"/>
    <property type="match status" value="1"/>
</dbReference>
<dbReference type="Pfam" id="PF25944">
    <property type="entry name" value="Beta-barrel_RND"/>
    <property type="match status" value="1"/>
</dbReference>
<evidence type="ECO:0000256" key="1">
    <source>
        <dbReference type="ARBA" id="ARBA00004236"/>
    </source>
</evidence>
<dbReference type="PANTHER" id="PTHR30469">
    <property type="entry name" value="MULTIDRUG RESISTANCE PROTEIN MDTA"/>
    <property type="match status" value="1"/>
</dbReference>